<keyword evidence="3 5" id="KW-1133">Transmembrane helix</keyword>
<dbReference type="EMBL" id="CAJNOR010005975">
    <property type="protein sequence ID" value="CAF1581722.1"/>
    <property type="molecule type" value="Genomic_DNA"/>
</dbReference>
<dbReference type="Proteomes" id="UP000663852">
    <property type="component" value="Unassembled WGS sequence"/>
</dbReference>
<protein>
    <recommendedName>
        <fullName evidence="6">G-protein coupled receptors family 1 profile domain-containing protein</fullName>
    </recommendedName>
</protein>
<proteinExistence type="predicted"/>
<feature type="transmembrane region" description="Helical" evidence="5">
    <location>
        <begin position="12"/>
        <end position="37"/>
    </location>
</feature>
<dbReference type="PROSITE" id="PS50262">
    <property type="entry name" value="G_PROTEIN_RECEP_F1_2"/>
    <property type="match status" value="1"/>
</dbReference>
<evidence type="ECO:0000313" key="8">
    <source>
        <dbReference type="EMBL" id="CAF1581722.1"/>
    </source>
</evidence>
<dbReference type="AlphaFoldDB" id="A0A815Z8S3"/>
<evidence type="ECO:0000313" key="7">
    <source>
        <dbReference type="EMBL" id="CAF0768294.1"/>
    </source>
</evidence>
<dbReference type="EMBL" id="CAJNOJ010000008">
    <property type="protein sequence ID" value="CAF0768294.1"/>
    <property type="molecule type" value="Genomic_DNA"/>
</dbReference>
<keyword evidence="4 5" id="KW-0472">Membrane</keyword>
<accession>A0A815Z8S3</accession>
<feature type="transmembrane region" description="Helical" evidence="5">
    <location>
        <begin position="259"/>
        <end position="279"/>
    </location>
</feature>
<keyword evidence="9" id="KW-1185">Reference proteome</keyword>
<dbReference type="GO" id="GO:0016020">
    <property type="term" value="C:membrane"/>
    <property type="evidence" value="ECO:0007669"/>
    <property type="project" value="UniProtKB-SubCell"/>
</dbReference>
<dbReference type="Proteomes" id="UP000663828">
    <property type="component" value="Unassembled WGS sequence"/>
</dbReference>
<evidence type="ECO:0000256" key="3">
    <source>
        <dbReference type="ARBA" id="ARBA00022989"/>
    </source>
</evidence>
<evidence type="ECO:0000313" key="9">
    <source>
        <dbReference type="Proteomes" id="UP000663828"/>
    </source>
</evidence>
<dbReference type="InterPro" id="IPR000276">
    <property type="entry name" value="GPCR_Rhodpsn"/>
</dbReference>
<feature type="transmembrane region" description="Helical" evidence="5">
    <location>
        <begin position="49"/>
        <end position="74"/>
    </location>
</feature>
<dbReference type="SUPFAM" id="SSF81321">
    <property type="entry name" value="Family A G protein-coupled receptor-like"/>
    <property type="match status" value="1"/>
</dbReference>
<feature type="transmembrane region" description="Helical" evidence="5">
    <location>
        <begin position="90"/>
        <end position="108"/>
    </location>
</feature>
<dbReference type="Pfam" id="PF00001">
    <property type="entry name" value="7tm_1"/>
    <property type="match status" value="1"/>
</dbReference>
<evidence type="ECO:0000256" key="2">
    <source>
        <dbReference type="ARBA" id="ARBA00022692"/>
    </source>
</evidence>
<evidence type="ECO:0000256" key="4">
    <source>
        <dbReference type="ARBA" id="ARBA00023136"/>
    </source>
</evidence>
<feature type="transmembrane region" description="Helical" evidence="5">
    <location>
        <begin position="219"/>
        <end position="247"/>
    </location>
</feature>
<reference evidence="8" key="1">
    <citation type="submission" date="2021-02" db="EMBL/GenBank/DDBJ databases">
        <authorList>
            <person name="Nowell W R."/>
        </authorList>
    </citation>
    <scope>NUCLEOTIDE SEQUENCE</scope>
</reference>
<gene>
    <name evidence="7" type="ORF">EDS130_LOCUS3160</name>
    <name evidence="8" type="ORF">XAT740_LOCUS45582</name>
</gene>
<comment type="subcellular location">
    <subcellularLocation>
        <location evidence="1">Membrane</location>
    </subcellularLocation>
</comment>
<organism evidence="8 9">
    <name type="scientific">Adineta ricciae</name>
    <name type="common">Rotifer</name>
    <dbReference type="NCBI Taxonomy" id="249248"/>
    <lineage>
        <taxon>Eukaryota</taxon>
        <taxon>Metazoa</taxon>
        <taxon>Spiralia</taxon>
        <taxon>Gnathifera</taxon>
        <taxon>Rotifera</taxon>
        <taxon>Eurotatoria</taxon>
        <taxon>Bdelloidea</taxon>
        <taxon>Adinetida</taxon>
        <taxon>Adinetidae</taxon>
        <taxon>Adineta</taxon>
    </lineage>
</organism>
<keyword evidence="2 5" id="KW-0812">Transmembrane</keyword>
<feature type="domain" description="G-protein coupled receptors family 1 profile" evidence="6">
    <location>
        <begin position="26"/>
        <end position="229"/>
    </location>
</feature>
<dbReference type="InterPro" id="IPR017452">
    <property type="entry name" value="GPCR_Rhodpsn_7TM"/>
</dbReference>
<dbReference type="GO" id="GO:0004930">
    <property type="term" value="F:G protein-coupled receptor activity"/>
    <property type="evidence" value="ECO:0007669"/>
    <property type="project" value="InterPro"/>
</dbReference>
<dbReference type="Gene3D" id="1.20.1070.10">
    <property type="entry name" value="Rhodopsin 7-helix transmembrane proteins"/>
    <property type="match status" value="1"/>
</dbReference>
<evidence type="ECO:0000256" key="5">
    <source>
        <dbReference type="SAM" id="Phobius"/>
    </source>
</evidence>
<feature type="transmembrane region" description="Helical" evidence="5">
    <location>
        <begin position="129"/>
        <end position="151"/>
    </location>
</feature>
<evidence type="ECO:0000259" key="6">
    <source>
        <dbReference type="PROSITE" id="PS50262"/>
    </source>
</evidence>
<comment type="caution">
    <text evidence="8">The sequence shown here is derived from an EMBL/GenBank/DDBJ whole genome shotgun (WGS) entry which is preliminary data.</text>
</comment>
<sequence>MMTSKQKVNVVLDVLIIVFASLTILVSVLITFIMLFCQSPTRSDRIAHLLCMNMYISLFIGCAFGLEMYCYTLYGHLHPGISFDGNWCHYKAYLLYVSGCSFFYSYLLQAVYRLCRIVFYRKQFLQSPVIYFGGIILQWTMSFAQVMPVFLLKTSEYLPNDYHCQIALHNIRGLLTGLALVHMVPISLTTTCYIYTVVHIRRHAQVMKSTRRRDRERRDLVVLTRVFLLLTAMIASGLPQLGISIFYQIYGYLPYWSTQFQWLTATFSVFCISIIIIFVSPNLHTFWKKSSSLQNEVYDS</sequence>
<name>A0A815Z8S3_ADIRI</name>
<feature type="transmembrane region" description="Helical" evidence="5">
    <location>
        <begin position="171"/>
        <end position="198"/>
    </location>
</feature>
<evidence type="ECO:0000256" key="1">
    <source>
        <dbReference type="ARBA" id="ARBA00004370"/>
    </source>
</evidence>
<dbReference type="OrthoDB" id="10044919at2759"/>